<organism evidence="1">
    <name type="scientific">Uncultured Desulfatiglans sp</name>
    <dbReference type="NCBI Taxonomy" id="1748965"/>
    <lineage>
        <taxon>Bacteria</taxon>
        <taxon>Pseudomonadati</taxon>
        <taxon>Thermodesulfobacteriota</taxon>
        <taxon>Desulfobacteria</taxon>
        <taxon>Desulfatiglandales</taxon>
        <taxon>Desulfatiglandaceae</taxon>
        <taxon>Desulfatiglans</taxon>
        <taxon>environmental samples</taxon>
    </lineage>
</organism>
<dbReference type="EMBL" id="UPXX01000031">
    <property type="protein sequence ID" value="VBB46668.1"/>
    <property type="molecule type" value="Genomic_DNA"/>
</dbReference>
<protein>
    <submittedName>
        <fullName evidence="1">Uncharacterized protein</fullName>
    </submittedName>
</protein>
<sequence length="379" mass="42157">MKAIKIVIGILCLVSVWCIIGPASAAEFEYTLHTGFHFDLWRSDADESGFQFHTPIEVAGRYDAFSLRVLSAVMYTETSPEGRDDVSVSNFADTKINASYEIIGRFPVDILIGLDLNLPTGETRLSADDLLLYLDPDLVSITQLGEGFNINPTLVLGREWERWAAGLGAGYVWRGSYDYSEEVEDYDPGNIFTLSAEVHYLLTSAWQARLFAQYADYGQDTVRDAAFYEEGDFMMIGVGLDYSAGPWETSVSLRSIQRAKSRFDEPSGGILKEEANSHGDEWVADLFCRYALDSRTTLKGLAQFLSIDANDYPRGEDLYVGERQKFALGLAVARQLLANLSGEVGVKGFIVDDDETWYHPTSGRRYRGLSAAVTFTGTF</sequence>
<proteinExistence type="predicted"/>
<evidence type="ECO:0000313" key="1">
    <source>
        <dbReference type="EMBL" id="VBB46668.1"/>
    </source>
</evidence>
<dbReference type="Pfam" id="PF13557">
    <property type="entry name" value="Phenol_MetA_deg"/>
    <property type="match status" value="1"/>
</dbReference>
<dbReference type="AlphaFoldDB" id="A0A653AF77"/>
<gene>
    <name evidence="1" type="ORF">TRIP_B40462</name>
</gene>
<reference evidence="1" key="1">
    <citation type="submission" date="2018-07" db="EMBL/GenBank/DDBJ databases">
        <authorList>
            <consortium name="Genoscope - CEA"/>
            <person name="William W."/>
        </authorList>
    </citation>
    <scope>NUCLEOTIDE SEQUENCE</scope>
    <source>
        <strain evidence="1">IK1</strain>
    </source>
</reference>
<dbReference type="InterPro" id="IPR025737">
    <property type="entry name" value="FApF"/>
</dbReference>
<name>A0A653AF77_UNCDX</name>
<accession>A0A653AF77</accession>
<dbReference type="SUPFAM" id="SSF56935">
    <property type="entry name" value="Porins"/>
    <property type="match status" value="1"/>
</dbReference>